<dbReference type="AlphaFoldDB" id="A0A409WAT3"/>
<proteinExistence type="predicted"/>
<dbReference type="InParanoid" id="A0A409WAT3"/>
<reference evidence="2 3" key="1">
    <citation type="journal article" date="2018" name="Evol. Lett.">
        <title>Horizontal gene cluster transfer increased hallucinogenic mushroom diversity.</title>
        <authorList>
            <person name="Reynolds H.T."/>
            <person name="Vijayakumar V."/>
            <person name="Gluck-Thaler E."/>
            <person name="Korotkin H.B."/>
            <person name="Matheny P.B."/>
            <person name="Slot J.C."/>
        </authorList>
    </citation>
    <scope>NUCLEOTIDE SEQUENCE [LARGE SCALE GENOMIC DNA]</scope>
    <source>
        <strain evidence="2 3">SRW20</strain>
    </source>
</reference>
<evidence type="ECO:0000313" key="3">
    <source>
        <dbReference type="Proteomes" id="UP000284706"/>
    </source>
</evidence>
<protein>
    <submittedName>
        <fullName evidence="2">Uncharacterized protein</fullName>
    </submittedName>
</protein>
<accession>A0A409WAT3</accession>
<feature type="signal peptide" evidence="1">
    <location>
        <begin position="1"/>
        <end position="20"/>
    </location>
</feature>
<dbReference type="EMBL" id="NHYE01005242">
    <property type="protein sequence ID" value="PPQ75622.1"/>
    <property type="molecule type" value="Genomic_DNA"/>
</dbReference>
<keyword evidence="1" id="KW-0732">Signal</keyword>
<keyword evidence="3" id="KW-1185">Reference proteome</keyword>
<organism evidence="2 3">
    <name type="scientific">Gymnopilus dilepis</name>
    <dbReference type="NCBI Taxonomy" id="231916"/>
    <lineage>
        <taxon>Eukaryota</taxon>
        <taxon>Fungi</taxon>
        <taxon>Dikarya</taxon>
        <taxon>Basidiomycota</taxon>
        <taxon>Agaricomycotina</taxon>
        <taxon>Agaricomycetes</taxon>
        <taxon>Agaricomycetidae</taxon>
        <taxon>Agaricales</taxon>
        <taxon>Agaricineae</taxon>
        <taxon>Hymenogastraceae</taxon>
        <taxon>Gymnopilus</taxon>
    </lineage>
</organism>
<sequence length="371" mass="41470">MFKKLAILSTLLSAATFAHAWERTGPIKIKRDFSIVLDLKPKVEDFGCIVIRRADGIGGAPYAAVSGGASGSECAQFHMTRDDSGIRFVELSTNKMMSHASGSDWIYFDREVGDTSDDTKFIIEPYTFWKTQETEYTLRPANAGSVIYAQAEYKKAAISSKGDQFEPQSQIIQDVPQARSPRHPSLCHSIRPRYVPHPIPPSLTHSKPFPFELTSILPPAHHDIPAWTKGPIKIKRNFSGDFTPNVKDFGCVVLGQWDDGAYHAAVSGDASRDECAQFNIEGDESGWRFVERSTNKSMSHTSGSHWIYFDRPAGDTTDDTRFLIEEYRFTNTQQVAYTLRPANSGRVIYAQYNSGDMNVKGSGFRVYVDEL</sequence>
<name>A0A409WAT3_9AGAR</name>
<comment type="caution">
    <text evidence="2">The sequence shown here is derived from an EMBL/GenBank/DDBJ whole genome shotgun (WGS) entry which is preliminary data.</text>
</comment>
<feature type="chain" id="PRO_5019462773" evidence="1">
    <location>
        <begin position="21"/>
        <end position="371"/>
    </location>
</feature>
<dbReference type="Proteomes" id="UP000284706">
    <property type="component" value="Unassembled WGS sequence"/>
</dbReference>
<gene>
    <name evidence="2" type="ORF">CVT26_001578</name>
</gene>
<evidence type="ECO:0000256" key="1">
    <source>
        <dbReference type="SAM" id="SignalP"/>
    </source>
</evidence>
<evidence type="ECO:0000313" key="2">
    <source>
        <dbReference type="EMBL" id="PPQ75622.1"/>
    </source>
</evidence>